<protein>
    <submittedName>
        <fullName evidence="2">Heterokaryon incompatibility protein-domain-containing protein</fullName>
    </submittedName>
</protein>
<dbReference type="InterPro" id="IPR010730">
    <property type="entry name" value="HET"/>
</dbReference>
<name>A0A8K0RB72_9PLEO</name>
<evidence type="ECO:0000313" key="3">
    <source>
        <dbReference type="Proteomes" id="UP000813461"/>
    </source>
</evidence>
<dbReference type="PANTHER" id="PTHR33112">
    <property type="entry name" value="DOMAIN PROTEIN, PUTATIVE-RELATED"/>
    <property type="match status" value="1"/>
</dbReference>
<dbReference type="AlphaFoldDB" id="A0A8K0RB72"/>
<accession>A0A8K0RB72</accession>
<organism evidence="2 3">
    <name type="scientific">Paraphoma chrysanthemicola</name>
    <dbReference type="NCBI Taxonomy" id="798071"/>
    <lineage>
        <taxon>Eukaryota</taxon>
        <taxon>Fungi</taxon>
        <taxon>Dikarya</taxon>
        <taxon>Ascomycota</taxon>
        <taxon>Pezizomycotina</taxon>
        <taxon>Dothideomycetes</taxon>
        <taxon>Pleosporomycetidae</taxon>
        <taxon>Pleosporales</taxon>
        <taxon>Pleosporineae</taxon>
        <taxon>Phaeosphaeriaceae</taxon>
        <taxon>Paraphoma</taxon>
    </lineage>
</organism>
<proteinExistence type="predicted"/>
<dbReference type="EMBL" id="JAGMVJ010000007">
    <property type="protein sequence ID" value="KAH7088961.1"/>
    <property type="molecule type" value="Genomic_DNA"/>
</dbReference>
<feature type="domain" description="Heterokaryon incompatibility" evidence="1">
    <location>
        <begin position="170"/>
        <end position="321"/>
    </location>
</feature>
<evidence type="ECO:0000313" key="2">
    <source>
        <dbReference type="EMBL" id="KAH7088961.1"/>
    </source>
</evidence>
<dbReference type="PANTHER" id="PTHR33112:SF12">
    <property type="entry name" value="HETEROKARYON INCOMPATIBILITY DOMAIN-CONTAINING PROTEIN"/>
    <property type="match status" value="1"/>
</dbReference>
<dbReference type="Proteomes" id="UP000813461">
    <property type="component" value="Unassembled WGS sequence"/>
</dbReference>
<dbReference type="OrthoDB" id="5428863at2759"/>
<keyword evidence="3" id="KW-1185">Reference proteome</keyword>
<sequence length="757" mass="86032">MSEPERAMPCDLCSALLEMFQGVRKEQIDISAFQSQSALECTEHTSLVEGFRAYCQSGSRKSNRRSLNDMGFYARGTLGQVSLTESLKNFGCYWELLLCPSADSAEEFAKGDIMDPDWIDMTKVKQWKADCLASHGSKCDNPLKIWTTTPAWFVDVELECIVPGKQDASFVALSYTYGDHFGLKVDDALSARLQEPRSLRAPEIASRIPPSLIHAMFITRSLDERYLWVDALCIGHDSPAETTRQLGMMGSIYASAALTIIAADGDAEDGIVGLDGASESRGLEQKIFSLGTRQVIVRDAHIFSLTDSATPYFSRAWTFQEHRLAKRKLFFLNKSAHWECCLWQSHEELAPGAEIHTYIEPRLVEILEGFPELGSLSNIIGEYNTKVLRYPEDALPGIIGLLAVLSRSFEGGFLFGIPEMFFHRALAWNPHWAHTELKRRTESDRPRQAQLLQGHLPSWSWIGWEGLFNLGEEETYPIVEWYTASSPLAGESERRRIRSNWYEHREEWKSRTTQLPGWTAVDMENDEGTYRGEPRIFPAGCGGRVYCHQNMIHNKNYGPTNDWYFPFPVPNISSATEPSMPDQTPFLFSRTQRSFVLGRRTKNTRYSTADDDDANKIINLYDGTSGRSIGTLHLHSKEQSKQFPFAKDEPTLSPEDFRAHHNSFLRSKGTTSLVIPVDPTDEDLSKIEIVAVSMTRYDSKTWNKEASRFEKPFTTTEVINVLWIEWENNIAYRKAVGLVWKENWEQLELDDIDLVLG</sequence>
<reference evidence="2" key="1">
    <citation type="journal article" date="2021" name="Nat. Commun.">
        <title>Genetic determinants of endophytism in the Arabidopsis root mycobiome.</title>
        <authorList>
            <person name="Mesny F."/>
            <person name="Miyauchi S."/>
            <person name="Thiergart T."/>
            <person name="Pickel B."/>
            <person name="Atanasova L."/>
            <person name="Karlsson M."/>
            <person name="Huettel B."/>
            <person name="Barry K.W."/>
            <person name="Haridas S."/>
            <person name="Chen C."/>
            <person name="Bauer D."/>
            <person name="Andreopoulos W."/>
            <person name="Pangilinan J."/>
            <person name="LaButti K."/>
            <person name="Riley R."/>
            <person name="Lipzen A."/>
            <person name="Clum A."/>
            <person name="Drula E."/>
            <person name="Henrissat B."/>
            <person name="Kohler A."/>
            <person name="Grigoriev I.V."/>
            <person name="Martin F.M."/>
            <person name="Hacquard S."/>
        </authorList>
    </citation>
    <scope>NUCLEOTIDE SEQUENCE</scope>
    <source>
        <strain evidence="2">MPI-SDFR-AT-0120</strain>
    </source>
</reference>
<gene>
    <name evidence="2" type="ORF">FB567DRAFT_619801</name>
</gene>
<evidence type="ECO:0000259" key="1">
    <source>
        <dbReference type="Pfam" id="PF06985"/>
    </source>
</evidence>
<dbReference type="Pfam" id="PF06985">
    <property type="entry name" value="HET"/>
    <property type="match status" value="1"/>
</dbReference>
<comment type="caution">
    <text evidence="2">The sequence shown here is derived from an EMBL/GenBank/DDBJ whole genome shotgun (WGS) entry which is preliminary data.</text>
</comment>